<evidence type="ECO:0000313" key="4">
    <source>
        <dbReference type="Proteomes" id="UP000001019"/>
    </source>
</evidence>
<evidence type="ECO:0000256" key="1">
    <source>
        <dbReference type="SAM" id="MobiDB-lite"/>
    </source>
</evidence>
<dbReference type="HOGENOM" id="CLU_012226_0_0_6"/>
<name>Q8D0H6_YERPE</name>
<evidence type="ECO:0000313" key="3">
    <source>
        <dbReference type="EMBL" id="AAS62287.1"/>
    </source>
</evidence>
<dbReference type="PIRSF" id="PIRSF034585">
    <property type="entry name" value="SrfB"/>
    <property type="match status" value="1"/>
</dbReference>
<accession>Q8D0H6</accession>
<dbReference type="DNASU" id="1147069"/>
<dbReference type="Pfam" id="PF07520">
    <property type="entry name" value="SrfB"/>
    <property type="match status" value="1"/>
</dbReference>
<dbReference type="KEGG" id="ypk:y2122"/>
<reference evidence="3" key="2">
    <citation type="submission" date="2003-04" db="EMBL/GenBank/DDBJ databases">
        <authorList>
            <person name="Song Y."/>
            <person name="Tong Z."/>
            <person name="Wang L."/>
            <person name="Han Y."/>
            <person name="Zhang J."/>
            <person name="Pei D."/>
            <person name="Wang J."/>
            <person name="Zhou D."/>
            <person name="Han Y."/>
            <person name="Pang X."/>
            <person name="Zhai J."/>
            <person name="Chen F."/>
            <person name="Qin H."/>
            <person name="Wang J."/>
            <person name="Li S."/>
            <person name="Guo Z."/>
            <person name="Ye C."/>
            <person name="Du Z."/>
            <person name="Lin W."/>
            <person name="Wang J."/>
            <person name="Yu J."/>
            <person name="Yang H."/>
            <person name="Wang J."/>
            <person name="Huang P."/>
            <person name="Yang R."/>
        </authorList>
    </citation>
    <scope>NUCLEOTIDE SEQUENCE</scope>
    <source>
        <strain evidence="3">91001</strain>
    </source>
</reference>
<reference evidence="3" key="4">
    <citation type="submission" date="2016-05" db="EMBL/GenBank/DDBJ databases">
        <title>Reannotation of Yersinia pestis strain 91001 based on omics data.</title>
        <authorList>
            <person name="Yiqing M."/>
        </authorList>
    </citation>
    <scope>NUCLEOTIDE SEQUENCE</scope>
    <source>
        <strain evidence="3">91001</strain>
    </source>
</reference>
<gene>
    <name evidence="2" type="ordered locus">y2122</name>
    <name evidence="3" type="ordered locus">YP_2076</name>
</gene>
<dbReference type="IntAct" id="Q8D0H6">
    <property type="interactions" value="4"/>
</dbReference>
<dbReference type="Proteomes" id="UP000002490">
    <property type="component" value="Chromosome"/>
</dbReference>
<evidence type="ECO:0000313" key="2">
    <source>
        <dbReference type="EMBL" id="AAM85684.1"/>
    </source>
</evidence>
<proteinExistence type="predicted"/>
<protein>
    <submittedName>
        <fullName evidence="2">Virulence factor</fullName>
    </submittedName>
</protein>
<organism evidence="2 5">
    <name type="scientific">Yersinia pestis</name>
    <dbReference type="NCBI Taxonomy" id="632"/>
    <lineage>
        <taxon>Bacteria</taxon>
        <taxon>Pseudomonadati</taxon>
        <taxon>Pseudomonadota</taxon>
        <taxon>Gammaproteobacteria</taxon>
        <taxon>Enterobacterales</taxon>
        <taxon>Yersiniaceae</taxon>
        <taxon>Yersinia</taxon>
    </lineage>
</organism>
<dbReference type="KEGG" id="ypm:YP_2076"/>
<dbReference type="AlphaFoldDB" id="Q8D0H6"/>
<feature type="region of interest" description="Disordered" evidence="1">
    <location>
        <begin position="703"/>
        <end position="734"/>
    </location>
</feature>
<dbReference type="InterPro" id="IPR009216">
    <property type="entry name" value="Virulence_factor_SrfB"/>
</dbReference>
<reference evidence="2 5" key="1">
    <citation type="journal article" date="2002" name="J. Bacteriol.">
        <title>Genome sequence of Yersinia pestis KIM.</title>
        <authorList>
            <person name="Deng W."/>
            <person name="Burland V."/>
            <person name="Plunkett G.III."/>
            <person name="Boutin A."/>
            <person name="Mayhew G.F."/>
            <person name="Liss P."/>
            <person name="Perna N.T."/>
            <person name="Rose D.J."/>
            <person name="Mau B."/>
            <person name="Zhou S."/>
            <person name="Schwartz D.C."/>
            <person name="Fetherston J.D."/>
            <person name="Lindler L.E."/>
            <person name="Brubaker R.R."/>
            <person name="Plana G.V."/>
            <person name="Straley S.C."/>
            <person name="McDonough K.A."/>
            <person name="Nilles M.L."/>
            <person name="Matson J.S."/>
            <person name="Blattner F.R."/>
            <person name="Perry R.D."/>
        </authorList>
    </citation>
    <scope>NUCLEOTIDE SEQUENCE [LARGE SCALE GENOMIC DNA]</scope>
    <source>
        <strain evidence="2">KIM</strain>
        <strain evidence="5">KIM10+ / Biovar Mediaevalis</strain>
    </source>
</reference>
<evidence type="ECO:0000313" key="5">
    <source>
        <dbReference type="Proteomes" id="UP000002490"/>
    </source>
</evidence>
<dbReference type="EMBL" id="AE017042">
    <property type="protein sequence ID" value="AAS62287.1"/>
    <property type="molecule type" value="Genomic_DNA"/>
</dbReference>
<dbReference type="EMBL" id="AE009952">
    <property type="protein sequence ID" value="AAM85684.1"/>
    <property type="molecule type" value="Genomic_DNA"/>
</dbReference>
<dbReference type="EnsemblBacteria" id="AAS62287">
    <property type="protein sequence ID" value="AAS62287"/>
    <property type="gene ID" value="YP_2076"/>
</dbReference>
<sequence>MRVNNIMLATITDYKQKITLIQDSGIQFLDFALTPESDTELPNKFVRKSANGPLLRLNYHEHNGKYSLMLPGAAPEIVKPEFSIPLEQSLKLLNQIWLPLPFLRFTPPHTFIRGPDNWARVQILTLDTPDQDGNTLRVTLAFDTKVYPESHDNDYLAPTENDIKTGLSFALAYHNEDLAEFLDLTWVDGWLRDVFTQQAAEQEERTARHISASLREFEYQAHYLNVLALLGSQLRIPEIKITTNTLQEPAVNVDLILDVGNSHTCGILVEDHADESYGLNQTYELQLRDLSKPHYLYNALFESRVEFAQAKFGQQSFSVESGREDAFIWPSITRVGHEACRMALQRLGTEGSTGISSPRRYLWDEESYAAGWRFSGTPTAPHEELATALPLTLLLNDDGEPLYRLPAEERLPVFSPHYSRSSLMTFMLSELLAQALMQINSAAQRLKMIHVTAPRQLRSIILTLPSAMPKPEREIFRQRMNEAIALVWKSMGWHPADDDFVTPADHAKSKVPVPDVQMEWDEATCGQMVYLYNETQVNFGGRTAAFFASMARPDKQLDAGETAGKTLRIASIDIGGGTTDLAITQYGLDEGIGNNVKISPRLLFREGFKVAGDDILLDIIQLYILPALQATLKKMAVVNSDGVMDKLFGNDGRMDGQSVLRQQATLQIFMPVGRAILEAYENVDPLDTRAEIEASFGELLTLQSSQRQRSPQRQSSSQPQSLSQRQPSSQPQQPTLKVLEYINSEIQRELPPDAGVFDILQVPLVLKLSQLHGEFLSNRMSITQNLRALSEVVSLYACDVLLLTGRPSRFPGIQALFRHLQPLPNNRILSLDGYHTNDWYPFNKLGRIDNPKSTAAVGAMLCLLALNLRLAGFYFKAGDFQPYSTICYLGMLSSSHTLTTENVYYRDIDLDSADYKLPSDVHFQLRGSLSLGFRQLDNDRWPASPLYTLSIVEQELARKIAGNSVLSVKLKLAKSDKQTGLERFELAEAKLQDGSRVPLHHLRLKLNTLASNGSGSPHYWIDSGSVFRK</sequence>
<accession>Q74TR8</accession>
<dbReference type="Proteomes" id="UP000001019">
    <property type="component" value="Chromosome"/>
</dbReference>
<reference evidence="4" key="3">
    <citation type="journal article" date="2004" name="DNA Res.">
        <title>Complete genome sequence of Yersinia pestis strain 91001, an isolate avirulent to humans.</title>
        <authorList>
            <person name="Song Y."/>
            <person name="Tong Z."/>
            <person name="Wang J."/>
            <person name="Wang L."/>
            <person name="Guo Z."/>
            <person name="Han Y."/>
            <person name="Zhang J."/>
            <person name="Pei D."/>
            <person name="Zhou D."/>
            <person name="Qin H."/>
            <person name="Pang X."/>
            <person name="Han Y."/>
            <person name="Zhai J."/>
            <person name="Li M."/>
            <person name="Cui B."/>
            <person name="Qi Z."/>
            <person name="Jin L."/>
            <person name="Dai R."/>
            <person name="Chen F."/>
            <person name="Li S."/>
            <person name="Ye C."/>
            <person name="Du Z."/>
            <person name="Lin W."/>
            <person name="Wang J."/>
            <person name="Yu J."/>
            <person name="Yang H."/>
            <person name="Wang J."/>
            <person name="Huang P."/>
            <person name="Yang R."/>
        </authorList>
    </citation>
    <scope>NUCLEOTIDE SEQUENCE [LARGE SCALE GENOMIC DNA]</scope>
    <source>
        <strain evidence="4">91001 / Biovar Mediaevalis</strain>
    </source>
</reference>